<sequence length="64" mass="7296">VTGSNPELLSYMLNIPNSPTKFNTFYMSKLCSFIANYSDLFSSHDHLHPSLILTEEGHEKHLID</sequence>
<gene>
    <name evidence="2" type="ORF">ARMSODRAFT_888163</name>
    <name evidence="1" type="ORF">ARMSODRAFT_899054</name>
</gene>
<evidence type="ECO:0000313" key="2">
    <source>
        <dbReference type="EMBL" id="PBK68391.1"/>
    </source>
</evidence>
<keyword evidence="3" id="KW-1185">Reference proteome</keyword>
<protein>
    <submittedName>
        <fullName evidence="1">Uncharacterized protein</fullName>
    </submittedName>
</protein>
<name>A0A2H3AL43_9AGAR</name>
<reference evidence="3" key="1">
    <citation type="journal article" date="2017" name="Nat. Ecol. Evol.">
        <title>Genome expansion and lineage-specific genetic innovations in the forest pathogenic fungi Armillaria.</title>
        <authorList>
            <person name="Sipos G."/>
            <person name="Prasanna A.N."/>
            <person name="Walter M.C."/>
            <person name="O'Connor E."/>
            <person name="Balint B."/>
            <person name="Krizsan K."/>
            <person name="Kiss B."/>
            <person name="Hess J."/>
            <person name="Varga T."/>
            <person name="Slot J."/>
            <person name="Riley R."/>
            <person name="Boka B."/>
            <person name="Rigling D."/>
            <person name="Barry K."/>
            <person name="Lee J."/>
            <person name="Mihaltcheva S."/>
            <person name="LaButti K."/>
            <person name="Lipzen A."/>
            <person name="Waldron R."/>
            <person name="Moloney N.M."/>
            <person name="Sperisen C."/>
            <person name="Kredics L."/>
            <person name="Vagvoelgyi C."/>
            <person name="Patrignani A."/>
            <person name="Fitzpatrick D."/>
            <person name="Nagy I."/>
            <person name="Doyle S."/>
            <person name="Anderson J.B."/>
            <person name="Grigoriev I.V."/>
            <person name="Gueldener U."/>
            <person name="Muensterkoetter M."/>
            <person name="Nagy L.G."/>
        </authorList>
    </citation>
    <scope>NUCLEOTIDE SEQUENCE [LARGE SCALE GENOMIC DNA]</scope>
    <source>
        <strain evidence="3">28-4</strain>
    </source>
</reference>
<dbReference type="AlphaFoldDB" id="A0A2H3AL43"/>
<evidence type="ECO:0000313" key="1">
    <source>
        <dbReference type="EMBL" id="PBK59585.1"/>
    </source>
</evidence>
<reference evidence="1" key="2">
    <citation type="journal article" date="2017" name="Nat. Ecol. Evol.">
        <title>Lineage-specific genetic innovations streamline the genomes of Armillaria species to pathogenesis.</title>
        <authorList>
            <consortium name="DOE Joint Genome Institute"/>
            <person name="Sipos G."/>
            <person name="Prasanna A.N."/>
            <person name="Walter M.C."/>
            <person name="O'Connor E."/>
            <person name="Balint B."/>
            <person name="Krizsan K."/>
            <person name="Kiss B."/>
            <person name="Hess J."/>
            <person name="Varga T."/>
            <person name="Slot J."/>
            <person name="Riley R."/>
            <person name="Boka B."/>
            <person name="Rigling D."/>
            <person name="Barry K."/>
            <person name="Lee J."/>
            <person name="Mihaltcheva S."/>
            <person name="LaButti K."/>
            <person name="Lipzen A."/>
            <person name="Waldron R."/>
            <person name="Moloney N.M."/>
            <person name="Sperisen C."/>
            <person name="Kredics L."/>
            <person name="Vagvolgyi C."/>
            <person name="Patrignani A."/>
            <person name="Fitzpatrick D."/>
            <person name="Nagy I."/>
            <person name="Doyle S."/>
            <person name="Anderson J."/>
            <person name="Grigoriev I.V."/>
            <person name="Guldener U."/>
            <person name="Munsterkotter M."/>
            <person name="Nagy L.G."/>
        </authorList>
    </citation>
    <scope>NUCLEOTIDE SEQUENCE [LARGE SCALE GENOMIC DNA]</scope>
    <source>
        <strain evidence="1">28-4</strain>
    </source>
</reference>
<dbReference type="Proteomes" id="UP000218334">
    <property type="component" value="Unassembled WGS sequence"/>
</dbReference>
<evidence type="ECO:0000313" key="3">
    <source>
        <dbReference type="Proteomes" id="UP000218334"/>
    </source>
</evidence>
<accession>A0A2H3AL43</accession>
<proteinExistence type="predicted"/>
<dbReference type="EMBL" id="KZ293501">
    <property type="protein sequence ID" value="PBK59585.1"/>
    <property type="molecule type" value="Genomic_DNA"/>
</dbReference>
<organism evidence="1 3">
    <name type="scientific">Armillaria solidipes</name>
    <dbReference type="NCBI Taxonomy" id="1076256"/>
    <lineage>
        <taxon>Eukaryota</taxon>
        <taxon>Fungi</taxon>
        <taxon>Dikarya</taxon>
        <taxon>Basidiomycota</taxon>
        <taxon>Agaricomycotina</taxon>
        <taxon>Agaricomycetes</taxon>
        <taxon>Agaricomycetidae</taxon>
        <taxon>Agaricales</taxon>
        <taxon>Marasmiineae</taxon>
        <taxon>Physalacriaceae</taxon>
        <taxon>Armillaria</taxon>
    </lineage>
</organism>
<feature type="non-terminal residue" evidence="1">
    <location>
        <position position="1"/>
    </location>
</feature>
<dbReference type="EMBL" id="KZ293433">
    <property type="protein sequence ID" value="PBK68391.1"/>
    <property type="molecule type" value="Genomic_DNA"/>
</dbReference>